<dbReference type="PROSITE" id="PS50896">
    <property type="entry name" value="LISH"/>
    <property type="match status" value="1"/>
</dbReference>
<dbReference type="InterPro" id="IPR019775">
    <property type="entry name" value="WD40_repeat_CS"/>
</dbReference>
<dbReference type="Proteomes" id="UP001498771">
    <property type="component" value="Unassembled WGS sequence"/>
</dbReference>
<dbReference type="SUPFAM" id="SSF50978">
    <property type="entry name" value="WD40 repeat-like"/>
    <property type="match status" value="1"/>
</dbReference>
<dbReference type="Pfam" id="PF00400">
    <property type="entry name" value="WD40"/>
    <property type="match status" value="1"/>
</dbReference>
<gene>
    <name evidence="7" type="ORF">BZA70DRAFT_63474</name>
</gene>
<feature type="repeat" description="WD" evidence="5">
    <location>
        <begin position="510"/>
        <end position="555"/>
    </location>
</feature>
<dbReference type="Gene3D" id="2.130.10.10">
    <property type="entry name" value="YVTN repeat-like/Quinoprotein amine dehydrogenase"/>
    <property type="match status" value="2"/>
</dbReference>
<feature type="compositionally biased region" description="Low complexity" evidence="6">
    <location>
        <begin position="154"/>
        <end position="163"/>
    </location>
</feature>
<comment type="caution">
    <text evidence="7">The sequence shown here is derived from an EMBL/GenBank/DDBJ whole genome shotgun (WGS) entry which is preliminary data.</text>
</comment>
<evidence type="ECO:0000256" key="4">
    <source>
        <dbReference type="ARBA" id="ARBA00023242"/>
    </source>
</evidence>
<dbReference type="RefSeq" id="XP_064766915.1">
    <property type="nucleotide sequence ID" value="XM_064915271.1"/>
</dbReference>
<dbReference type="PROSITE" id="PS00678">
    <property type="entry name" value="WD_REPEATS_1"/>
    <property type="match status" value="1"/>
</dbReference>
<dbReference type="Pfam" id="PF08513">
    <property type="entry name" value="LisH"/>
    <property type="match status" value="1"/>
</dbReference>
<organism evidence="7 8">
    <name type="scientific">Myxozyma melibiosi</name>
    <dbReference type="NCBI Taxonomy" id="54550"/>
    <lineage>
        <taxon>Eukaryota</taxon>
        <taxon>Fungi</taxon>
        <taxon>Dikarya</taxon>
        <taxon>Ascomycota</taxon>
        <taxon>Saccharomycotina</taxon>
        <taxon>Lipomycetes</taxon>
        <taxon>Lipomycetales</taxon>
        <taxon>Lipomycetaceae</taxon>
        <taxon>Myxozyma</taxon>
    </lineage>
</organism>
<dbReference type="EMBL" id="JBBJBU010000010">
    <property type="protein sequence ID" value="KAK7203882.1"/>
    <property type="molecule type" value="Genomic_DNA"/>
</dbReference>
<dbReference type="PANTHER" id="PTHR22846">
    <property type="entry name" value="WD40 REPEAT PROTEIN"/>
    <property type="match status" value="1"/>
</dbReference>
<dbReference type="PROSITE" id="PS50294">
    <property type="entry name" value="WD_REPEATS_REGION"/>
    <property type="match status" value="1"/>
</dbReference>
<feature type="compositionally biased region" description="Polar residues" evidence="6">
    <location>
        <begin position="215"/>
        <end position="227"/>
    </location>
</feature>
<feature type="region of interest" description="Disordered" evidence="6">
    <location>
        <begin position="94"/>
        <end position="260"/>
    </location>
</feature>
<dbReference type="GeneID" id="90040783"/>
<keyword evidence="4" id="KW-0539">Nucleus</keyword>
<accession>A0ABR1F263</accession>
<evidence type="ECO:0000256" key="3">
    <source>
        <dbReference type="ARBA" id="ARBA00022737"/>
    </source>
</evidence>
<comment type="subcellular location">
    <subcellularLocation>
        <location evidence="1">Nucleus</location>
    </subcellularLocation>
</comment>
<evidence type="ECO:0000256" key="2">
    <source>
        <dbReference type="ARBA" id="ARBA00022574"/>
    </source>
</evidence>
<dbReference type="InterPro" id="IPR001680">
    <property type="entry name" value="WD40_rpt"/>
</dbReference>
<evidence type="ECO:0000256" key="6">
    <source>
        <dbReference type="SAM" id="MobiDB-lite"/>
    </source>
</evidence>
<name>A0ABR1F263_9ASCO</name>
<dbReference type="InterPro" id="IPR020472">
    <property type="entry name" value="WD40_PAC1"/>
</dbReference>
<reference evidence="7 8" key="1">
    <citation type="submission" date="2024-03" db="EMBL/GenBank/DDBJ databases">
        <title>Genome-scale model development and genomic sequencing of the oleaginous clade Lipomyces.</title>
        <authorList>
            <consortium name="Lawrence Berkeley National Laboratory"/>
            <person name="Czajka J.J."/>
            <person name="Han Y."/>
            <person name="Kim J."/>
            <person name="Mondo S.J."/>
            <person name="Hofstad B.A."/>
            <person name="Robles A."/>
            <person name="Haridas S."/>
            <person name="Riley R."/>
            <person name="LaButti K."/>
            <person name="Pangilinan J."/>
            <person name="Andreopoulos W."/>
            <person name="Lipzen A."/>
            <person name="Yan J."/>
            <person name="Wang M."/>
            <person name="Ng V."/>
            <person name="Grigoriev I.V."/>
            <person name="Spatafora J.W."/>
            <person name="Magnuson J.K."/>
            <person name="Baker S.E."/>
            <person name="Pomraning K.R."/>
        </authorList>
    </citation>
    <scope>NUCLEOTIDE SEQUENCE [LARGE SCALE GENOMIC DNA]</scope>
    <source>
        <strain evidence="7 8">Phaff 52-87</strain>
    </source>
</reference>
<evidence type="ECO:0000256" key="1">
    <source>
        <dbReference type="ARBA" id="ARBA00004123"/>
    </source>
</evidence>
<dbReference type="InterPro" id="IPR036322">
    <property type="entry name" value="WD40_repeat_dom_sf"/>
</dbReference>
<evidence type="ECO:0000313" key="8">
    <source>
        <dbReference type="Proteomes" id="UP001498771"/>
    </source>
</evidence>
<dbReference type="InterPro" id="IPR045183">
    <property type="entry name" value="Ebi-like"/>
</dbReference>
<sequence length="664" mass="71621">MSITSRELNYLIWRYMQESGLPRSTYVFQDETEANALDASYASVTPVGLLVNVFQKGLQYMEIESTLEADGGVRPSPPVFNLFSDQVARKIDQLADEEPPEEDELPPQDVTPDSAAPPQQQIQSIEQPAEENEEQPEQTDVTMNDASPESIHSLPAEPAAIEPLPAPTPTHTHTHTTARKHSIEDDGDEEQQQESTKAQTAPVEDEPKRVKTSHVRTTSTATANLFQQPPHVPTKPTQSSSASEPIHEVTKVKSESLSSAAPTKSRSKTIYLAGVSAAVDSAWSPDGTKLAVSTSSSTVFLYCFSNSTSEPVSEVQITLNAIEEISSLALSANMLAIGTFSGTAQLWSITGEKPKLEKTLRGLREAPILSLEFVISEGKLLLAAIDCLRNAAVWSCAEAETPLAFLVPDASDCTDDELSADIKNSISDLQVLTAMKAIATTTGRNGTIDVYDLARVSKGGQIQPLYSLKGHTRAVNVLRYVSKSGILISGSQDSSIRIWDLNSRSERFLLEGHNTGVIALKVYEREAEESQVMVSGDVAGRLRVWDLTTGTMLARIEYSYPVFAFDILKRHINEHNTNNGDGSSSSSSSSSSIHLMRIVTGSKDGIINTWKLNSAGDGHKLHAQSIGSGMGGVTAVSLCCDSTTGESRLAVIARGKSCIINESS</sequence>
<keyword evidence="2 5" id="KW-0853">WD repeat</keyword>
<feature type="compositionally biased region" description="Basic and acidic residues" evidence="6">
    <location>
        <begin position="245"/>
        <end position="254"/>
    </location>
</feature>
<dbReference type="PRINTS" id="PR00320">
    <property type="entry name" value="GPROTEINBRPT"/>
</dbReference>
<dbReference type="InterPro" id="IPR015943">
    <property type="entry name" value="WD40/YVTN_repeat-like_dom_sf"/>
</dbReference>
<protein>
    <submittedName>
        <fullName evidence="7">WD40-repeat-containing domain protein</fullName>
    </submittedName>
</protein>
<feature type="compositionally biased region" description="Low complexity" evidence="6">
    <location>
        <begin position="114"/>
        <end position="127"/>
    </location>
</feature>
<feature type="compositionally biased region" description="Acidic residues" evidence="6">
    <location>
        <begin position="128"/>
        <end position="137"/>
    </location>
</feature>
<keyword evidence="8" id="KW-1185">Reference proteome</keyword>
<dbReference type="PROSITE" id="PS50082">
    <property type="entry name" value="WD_REPEATS_2"/>
    <property type="match status" value="2"/>
</dbReference>
<dbReference type="SMART" id="SM00320">
    <property type="entry name" value="WD40"/>
    <property type="match status" value="5"/>
</dbReference>
<feature type="repeat" description="WD" evidence="5">
    <location>
        <begin position="468"/>
        <end position="509"/>
    </location>
</feature>
<evidence type="ECO:0000313" key="7">
    <source>
        <dbReference type="EMBL" id="KAK7203882.1"/>
    </source>
</evidence>
<feature type="compositionally biased region" description="Acidic residues" evidence="6">
    <location>
        <begin position="94"/>
        <end position="106"/>
    </location>
</feature>
<dbReference type="InterPro" id="IPR006594">
    <property type="entry name" value="LisH"/>
</dbReference>
<evidence type="ECO:0000256" key="5">
    <source>
        <dbReference type="PROSITE-ProRule" id="PRU00221"/>
    </source>
</evidence>
<keyword evidence="3" id="KW-0677">Repeat</keyword>
<dbReference type="PANTHER" id="PTHR22846:SF2">
    <property type="entry name" value="F-BOX-LIKE_WD REPEAT-CONTAINING PROTEIN EBI"/>
    <property type="match status" value="1"/>
</dbReference>
<proteinExistence type="predicted"/>
<dbReference type="Gene3D" id="1.20.960.30">
    <property type="match status" value="1"/>
</dbReference>